<protein>
    <submittedName>
        <fullName evidence="2">GNAT family N-acetyltransferase</fullName>
    </submittedName>
</protein>
<dbReference type="EMBL" id="JALXKZ020000004">
    <property type="protein sequence ID" value="MCV7628416.1"/>
    <property type="molecule type" value="Genomic_DNA"/>
</dbReference>
<sequence length="190" mass="19901">MTGSAPAQLRLLRATDAPAVLAAFHAGTVGMADPAEVTDEASARAYVDGLVQAEGTDAVAVVERGTDTLIGLVAVVRDEAHGTGALTAWLHQGWRGDAIMSRAATTVADAELADGGLERIELAHRADSPTAGAVARAAGLRHEGTQRGRLRAGGRRLDVHRYGRLATDPLPEERVRPLPWASDAHPWAGR</sequence>
<evidence type="ECO:0000259" key="1">
    <source>
        <dbReference type="Pfam" id="PF13302"/>
    </source>
</evidence>
<dbReference type="Proteomes" id="UP001205867">
    <property type="component" value="Unassembled WGS sequence"/>
</dbReference>
<dbReference type="InterPro" id="IPR000182">
    <property type="entry name" value="GNAT_dom"/>
</dbReference>
<feature type="domain" description="N-acetyltransferase" evidence="1">
    <location>
        <begin position="9"/>
        <end position="141"/>
    </location>
</feature>
<proteinExistence type="predicted"/>
<dbReference type="GO" id="GO:0016747">
    <property type="term" value="F:acyltransferase activity, transferring groups other than amino-acyl groups"/>
    <property type="evidence" value="ECO:0007669"/>
    <property type="project" value="InterPro"/>
</dbReference>
<evidence type="ECO:0000313" key="3">
    <source>
        <dbReference type="Proteomes" id="UP001205867"/>
    </source>
</evidence>
<dbReference type="Pfam" id="PF13302">
    <property type="entry name" value="Acetyltransf_3"/>
    <property type="match status" value="1"/>
</dbReference>
<comment type="caution">
    <text evidence="2">The sequence shown here is derived from an EMBL/GenBank/DDBJ whole genome shotgun (WGS) entry which is preliminary data.</text>
</comment>
<dbReference type="AlphaFoldDB" id="A0AAP3AFW1"/>
<name>A0AAP3AFW1_MICLU</name>
<reference evidence="2" key="1">
    <citation type="submission" date="2023-06" db="EMBL/GenBank/DDBJ databases">
        <title>lsaBGC provides a comprehensive framework for evolutionary analysis of biosynthetic gene clusters within focal taxa.</title>
        <authorList>
            <person name="Salamzade R."/>
            <person name="Sandstrom S."/>
            <person name="Kalan L.R."/>
        </authorList>
    </citation>
    <scope>NUCLEOTIDE SEQUENCE</scope>
    <source>
        <strain evidence="2">P3-SID899</strain>
    </source>
</reference>
<evidence type="ECO:0000313" key="2">
    <source>
        <dbReference type="EMBL" id="MCV7628416.1"/>
    </source>
</evidence>
<dbReference type="RefSeq" id="WP_216879913.1">
    <property type="nucleotide sequence ID" value="NZ_JAHHXH010000014.1"/>
</dbReference>
<accession>A0AAP3AFW1</accession>
<gene>
    <name evidence="2" type="ORF">M3A82_003530</name>
</gene>
<organism evidence="2 3">
    <name type="scientific">Micrococcus luteus</name>
    <name type="common">Micrococcus lysodeikticus</name>
    <dbReference type="NCBI Taxonomy" id="1270"/>
    <lineage>
        <taxon>Bacteria</taxon>
        <taxon>Bacillati</taxon>
        <taxon>Actinomycetota</taxon>
        <taxon>Actinomycetes</taxon>
        <taxon>Micrococcales</taxon>
        <taxon>Micrococcaceae</taxon>
        <taxon>Micrococcus</taxon>
    </lineage>
</organism>